<dbReference type="GO" id="GO:0000160">
    <property type="term" value="P:phosphorelay signal transduction system"/>
    <property type="evidence" value="ECO:0007669"/>
    <property type="project" value="InterPro"/>
</dbReference>
<keyword evidence="1" id="KW-0597">Phosphoprotein</keyword>
<dbReference type="Proteomes" id="UP000192920">
    <property type="component" value="Unassembled WGS sequence"/>
</dbReference>
<feature type="domain" description="Response regulatory" evidence="2">
    <location>
        <begin position="5"/>
        <end position="119"/>
    </location>
</feature>
<dbReference type="InterPro" id="IPR008327">
    <property type="entry name" value="Sig_transdc_resp-reg_antiterm"/>
</dbReference>
<dbReference type="PIRSF" id="PIRSF036382">
    <property type="entry name" value="RR_antiterm"/>
    <property type="match status" value="1"/>
</dbReference>
<dbReference type="Gene3D" id="1.10.10.10">
    <property type="entry name" value="Winged helix-like DNA-binding domain superfamily/Winged helix DNA-binding domain"/>
    <property type="match status" value="1"/>
</dbReference>
<dbReference type="PANTHER" id="PTHR43367:SF1">
    <property type="entry name" value="TWO-COMPONENT RESPONSE REGULATOR-LIKE APRR6-RELATED"/>
    <property type="match status" value="1"/>
</dbReference>
<dbReference type="SMART" id="SM01012">
    <property type="entry name" value="ANTAR"/>
    <property type="match status" value="1"/>
</dbReference>
<dbReference type="STRING" id="1123014.SAMN02745746_01603"/>
<dbReference type="GO" id="GO:0003723">
    <property type="term" value="F:RNA binding"/>
    <property type="evidence" value="ECO:0007669"/>
    <property type="project" value="InterPro"/>
</dbReference>
<dbReference type="PROSITE" id="PS50110">
    <property type="entry name" value="RESPONSE_REGULATORY"/>
    <property type="match status" value="1"/>
</dbReference>
<dbReference type="PROSITE" id="PS50921">
    <property type="entry name" value="ANTAR"/>
    <property type="match status" value="1"/>
</dbReference>
<gene>
    <name evidence="4" type="ORF">SAMN02745746_01603</name>
</gene>
<sequence>MTVLTVMLVNDGSGKAAALKEALTQAGVRVIAEVEVSLRLGEMIDSIRPDIVLIDSDAPSRDMLEHVCVVSAHSERPVVMFTDDTRRDTIRAALAAGVAAYVVGDVVPERIQPLLEVAIERYSLDKERREEMDDMRQRLADRQVVEKAKGLLMQMKGIGEDEAYRQLRERAMKSQKKLGDVAREVVELANWLKG</sequence>
<dbReference type="InterPro" id="IPR001789">
    <property type="entry name" value="Sig_transdc_resp-reg_receiver"/>
</dbReference>
<dbReference type="Gene3D" id="3.40.50.2300">
    <property type="match status" value="1"/>
</dbReference>
<dbReference type="Pfam" id="PF03861">
    <property type="entry name" value="ANTAR"/>
    <property type="match status" value="1"/>
</dbReference>
<evidence type="ECO:0000259" key="3">
    <source>
        <dbReference type="PROSITE" id="PS50921"/>
    </source>
</evidence>
<reference evidence="5" key="1">
    <citation type="submission" date="2017-04" db="EMBL/GenBank/DDBJ databases">
        <authorList>
            <person name="Varghese N."/>
            <person name="Submissions S."/>
        </authorList>
    </citation>
    <scope>NUCLEOTIDE SEQUENCE [LARGE SCALE GENOMIC DNA]</scope>
    <source>
        <strain evidence="5">DSM 22618</strain>
    </source>
</reference>
<evidence type="ECO:0000256" key="1">
    <source>
        <dbReference type="PROSITE-ProRule" id="PRU00169"/>
    </source>
</evidence>
<dbReference type="Pfam" id="PF00072">
    <property type="entry name" value="Response_reg"/>
    <property type="match status" value="1"/>
</dbReference>
<proteinExistence type="predicted"/>
<dbReference type="PANTHER" id="PTHR43367">
    <property type="match status" value="1"/>
</dbReference>
<dbReference type="InterPro" id="IPR005561">
    <property type="entry name" value="ANTAR"/>
</dbReference>
<dbReference type="RefSeq" id="WP_085275905.1">
    <property type="nucleotide sequence ID" value="NZ_FXAG01000007.1"/>
</dbReference>
<evidence type="ECO:0000259" key="2">
    <source>
        <dbReference type="PROSITE" id="PS50110"/>
    </source>
</evidence>
<evidence type="ECO:0000313" key="4">
    <source>
        <dbReference type="EMBL" id="SMF15683.1"/>
    </source>
</evidence>
<accession>A0A1Y6BKX6</accession>
<feature type="modified residue" description="4-aspartylphosphate" evidence="1">
    <location>
        <position position="55"/>
    </location>
</feature>
<keyword evidence="5" id="KW-1185">Reference proteome</keyword>
<dbReference type="AlphaFoldDB" id="A0A1Y6BKX6"/>
<dbReference type="InterPro" id="IPR036388">
    <property type="entry name" value="WH-like_DNA-bd_sf"/>
</dbReference>
<protein>
    <submittedName>
        <fullName evidence="4">Response regulator receiver and ANTAR domain protein</fullName>
    </submittedName>
</protein>
<evidence type="ECO:0000313" key="5">
    <source>
        <dbReference type="Proteomes" id="UP000192920"/>
    </source>
</evidence>
<organism evidence="4 5">
    <name type="scientific">Pseudogulbenkiania subflava DSM 22618</name>
    <dbReference type="NCBI Taxonomy" id="1123014"/>
    <lineage>
        <taxon>Bacteria</taxon>
        <taxon>Pseudomonadati</taxon>
        <taxon>Pseudomonadota</taxon>
        <taxon>Betaproteobacteria</taxon>
        <taxon>Neisseriales</taxon>
        <taxon>Chromobacteriaceae</taxon>
        <taxon>Pseudogulbenkiania</taxon>
    </lineage>
</organism>
<name>A0A1Y6BKX6_9NEIS</name>
<dbReference type="SUPFAM" id="SSF52172">
    <property type="entry name" value="CheY-like"/>
    <property type="match status" value="1"/>
</dbReference>
<feature type="domain" description="ANTAR" evidence="3">
    <location>
        <begin position="125"/>
        <end position="186"/>
    </location>
</feature>
<dbReference type="EMBL" id="FXAG01000007">
    <property type="protein sequence ID" value="SMF15683.1"/>
    <property type="molecule type" value="Genomic_DNA"/>
</dbReference>
<dbReference type="InterPro" id="IPR011006">
    <property type="entry name" value="CheY-like_superfamily"/>
</dbReference>